<dbReference type="Proteomes" id="UP000658127">
    <property type="component" value="Unassembled WGS sequence"/>
</dbReference>
<sequence>MTDTLTTIEPLLRTLLGAESTRTLITTFAQQDWADDEITRAQERHPDVADVLYHGFSLLTATHERMSTEFVYRAHARELLERVAAGQSTKPATAVEVALSLMQISLATPLNTTAFGLYLRMWRQAGLPDVGGPVTDVDDHYEAIAARGIDEFESIARRKLAEPDRVLALALCDGSHHGEPVVCRLANARAA</sequence>
<evidence type="ECO:0008006" key="3">
    <source>
        <dbReference type="Google" id="ProtNLM"/>
    </source>
</evidence>
<name>A0ABQ2KCD8_9NOCA</name>
<proteinExistence type="predicted"/>
<accession>A0ABQ2KCD8</accession>
<reference evidence="2" key="1">
    <citation type="journal article" date="2019" name="Int. J. Syst. Evol. Microbiol.">
        <title>The Global Catalogue of Microorganisms (GCM) 10K type strain sequencing project: providing services to taxonomists for standard genome sequencing and annotation.</title>
        <authorList>
            <consortium name="The Broad Institute Genomics Platform"/>
            <consortium name="The Broad Institute Genome Sequencing Center for Infectious Disease"/>
            <person name="Wu L."/>
            <person name="Ma J."/>
        </authorList>
    </citation>
    <scope>NUCLEOTIDE SEQUENCE [LARGE SCALE GENOMIC DNA]</scope>
    <source>
        <strain evidence="2">CGMCC 4.7329</strain>
    </source>
</reference>
<evidence type="ECO:0000313" key="1">
    <source>
        <dbReference type="EMBL" id="GGN78477.1"/>
    </source>
</evidence>
<keyword evidence="2" id="KW-1185">Reference proteome</keyword>
<protein>
    <recommendedName>
        <fullName evidence="3">Heme oxygenase</fullName>
    </recommendedName>
</protein>
<evidence type="ECO:0000313" key="2">
    <source>
        <dbReference type="Proteomes" id="UP000658127"/>
    </source>
</evidence>
<dbReference type="RefSeq" id="WP_189027656.1">
    <property type="nucleotide sequence ID" value="NZ_BMNE01000003.1"/>
</dbReference>
<comment type="caution">
    <text evidence="1">The sequence shown here is derived from an EMBL/GenBank/DDBJ whole genome shotgun (WGS) entry which is preliminary data.</text>
</comment>
<dbReference type="EMBL" id="BMNE01000003">
    <property type="protein sequence ID" value="GGN78477.1"/>
    <property type="molecule type" value="Genomic_DNA"/>
</dbReference>
<organism evidence="1 2">
    <name type="scientific">Nocardia rhizosphaerihabitans</name>
    <dbReference type="NCBI Taxonomy" id="1691570"/>
    <lineage>
        <taxon>Bacteria</taxon>
        <taxon>Bacillati</taxon>
        <taxon>Actinomycetota</taxon>
        <taxon>Actinomycetes</taxon>
        <taxon>Mycobacteriales</taxon>
        <taxon>Nocardiaceae</taxon>
        <taxon>Nocardia</taxon>
    </lineage>
</organism>
<gene>
    <name evidence="1" type="ORF">GCM10011610_26030</name>
</gene>